<dbReference type="Gene3D" id="3.30.450.40">
    <property type="match status" value="1"/>
</dbReference>
<sequence>MIIRHDERLYSYLGGARLEIANFIQLANGLAEMVRREHQQTPIIGCLNPANIMVTQDGGSARLAESLEWQRPYLAPEQSGRLGRVPDGRSDLYALGVMYYEALTGRLPFLPDNQDDWETAHIAKMPHPLSELRPDAAGSIEMIIAKLLAKSPDDRYQSAYGLLDDLQQCRKLLTADGKLSSFELGRLDARRTLRFSEARYGREDAMRQLESGLEQAIGGGQSLRWIVGEAGSGITTLVHDLRHTAIRHGVRFVEGGLSSASRQSDIYEPLIQALRQWIQQLWSEPAEVLERAKERLQTDFGGELRTIAVLLPEAMPLFRTTETISVVADAAEANRRFGVILPRLLRCLTECVPALVLFIDHLEHADAGTLEVLRELAHGKAVSGLLIIGACGTALARRDANATAASWLTDRMNDYPEERVALLPLGYEEVWRYIADALHDRSLRTRLLARAAYNRTGGSPRELRRMLEDWFLEKKLAFDDRNRQWTWDEDAVRSVHDAQADLQRMNENYAKLSEDSKALLAMGAAIGSSFGLLLLAEACGCLPDEAMVGLRVAETEGIVGCEDQKTHPGNDRDRSYVFLHDHLRGLAYAYDAERNAQRHWRIGQLLRSDLQEGEGASLLAAIDHLNLGVAAMPEREARQLAADNLQAGSMVLEHADYALTIRYAETGLRLLGEPKEIESGSAYFGLKLMQSRALYMRGERVQARDLLLDLKSRGERLSRVERDQIWAVLIQLHVFENDGSVIRYVGDALREYGWKMNGHPSVPLTIKELLQTRFVLSRKLRQLPSRRAHPDSEFEALCGLMLELAFPMIVYSPAASMVLYARFIRYGIGEGINEALVCLIGMYEVLLQRAIPGFMRGSLFNELVNLPELNLSTSHYGYRLAYIKGMSVQMDNPAEGSSYLEQALRRGLESGDNGFVNMAVVTCFITHTGDVYKLEALLDYFAKRVRPKANEKTTEIALIASGYAAALREETELERFIAIPNSVITPSEWQSDDNFSYCCKLEAAVVSGRYREALYWAKRARGNEMGADWVRIRKHRVHETLALAASYPYADSREQRRIRQALRKQLRKMTKWEGYLGANSSAHKLLRAEWERIAGKSSDVLSEYWSAAKQARVEKNGLLEGIACERLAIYYEEELLSRSGAMIAMLDACAAYSQWGITHKVTQIRRERPDLTSSASKIHDALGWGVDDRASLSLPQPDDWVAQGIAAGENAGLRQVVIGNDASEGEWAARLLEAALRQTGAERGLVVSFSKDGFAIEARLEAMSTLGASALYAESVLRHTMGTKEPVVLADAYLSYFAKDAYFTEKGPRSVLSMPLTVPGEQAAFALYLENRHVSNVFASRDVSVLEWLATREIYRSLVANKHAGRSEEYVAQEARSESDALIEPLTARESAILSAIAAGLSNREIAEQFDIAETTVKTHTTRIFGKLGVKRRGQAVARAKALDLL</sequence>
<dbReference type="PANTHER" id="PTHR43642:SF1">
    <property type="entry name" value="HYBRID SIGNAL TRANSDUCTION HISTIDINE KINASE G"/>
    <property type="match status" value="1"/>
</dbReference>
<gene>
    <name evidence="6" type="ORF">DFP98_108116</name>
</gene>
<dbReference type="InterPro" id="IPR053159">
    <property type="entry name" value="Hybrid_Histidine_Kinase"/>
</dbReference>
<dbReference type="PROSITE" id="PS00622">
    <property type="entry name" value="HTH_LUXR_1"/>
    <property type="match status" value="1"/>
</dbReference>
<evidence type="ECO:0000256" key="3">
    <source>
        <dbReference type="SAM" id="Coils"/>
    </source>
</evidence>
<comment type="caution">
    <text evidence="6">The sequence shown here is derived from an EMBL/GenBank/DDBJ whole genome shotgun (WGS) entry which is preliminary data.</text>
</comment>
<feature type="domain" description="Protein kinase" evidence="4">
    <location>
        <begin position="1"/>
        <end position="173"/>
    </location>
</feature>
<dbReference type="InterPro" id="IPR041664">
    <property type="entry name" value="AAA_16"/>
</dbReference>
<dbReference type="GO" id="GO:0005524">
    <property type="term" value="F:ATP binding"/>
    <property type="evidence" value="ECO:0007669"/>
    <property type="project" value="InterPro"/>
</dbReference>
<accession>A0A3D9KAH5</accession>
<dbReference type="Gene3D" id="1.10.10.10">
    <property type="entry name" value="Winged helix-like DNA-binding domain superfamily/Winged helix DNA-binding domain"/>
    <property type="match status" value="1"/>
</dbReference>
<dbReference type="InterPro" id="IPR011009">
    <property type="entry name" value="Kinase-like_dom_sf"/>
</dbReference>
<dbReference type="SMART" id="SM00421">
    <property type="entry name" value="HTH_LUXR"/>
    <property type="match status" value="1"/>
</dbReference>
<proteinExistence type="predicted"/>
<dbReference type="GO" id="GO:0045892">
    <property type="term" value="P:negative regulation of DNA-templated transcription"/>
    <property type="evidence" value="ECO:0007669"/>
    <property type="project" value="UniProtKB-ARBA"/>
</dbReference>
<dbReference type="InterPro" id="IPR000719">
    <property type="entry name" value="Prot_kinase_dom"/>
</dbReference>
<dbReference type="PROSITE" id="PS50043">
    <property type="entry name" value="HTH_LUXR_2"/>
    <property type="match status" value="1"/>
</dbReference>
<feature type="coiled-coil region" evidence="3">
    <location>
        <begin position="495"/>
        <end position="522"/>
    </location>
</feature>
<dbReference type="PANTHER" id="PTHR43642">
    <property type="entry name" value="HYBRID SIGNAL TRANSDUCTION HISTIDINE KINASE G"/>
    <property type="match status" value="1"/>
</dbReference>
<dbReference type="PROSITE" id="PS50011">
    <property type="entry name" value="PROTEIN_KINASE_DOM"/>
    <property type="match status" value="1"/>
</dbReference>
<evidence type="ECO:0000256" key="1">
    <source>
        <dbReference type="ARBA" id="ARBA00023015"/>
    </source>
</evidence>
<protein>
    <submittedName>
        <fullName evidence="6">Regulatory LuxR family protein</fullName>
    </submittedName>
</protein>
<dbReference type="PRINTS" id="PR00038">
    <property type="entry name" value="HTHLUXR"/>
</dbReference>
<dbReference type="InterPro" id="IPR029016">
    <property type="entry name" value="GAF-like_dom_sf"/>
</dbReference>
<evidence type="ECO:0000256" key="2">
    <source>
        <dbReference type="ARBA" id="ARBA00023163"/>
    </source>
</evidence>
<feature type="domain" description="HTH luxR-type" evidence="5">
    <location>
        <begin position="1379"/>
        <end position="1444"/>
    </location>
</feature>
<organism evidence="6 7">
    <name type="scientific">Cohnella phaseoli</name>
    <dbReference type="NCBI Taxonomy" id="456490"/>
    <lineage>
        <taxon>Bacteria</taxon>
        <taxon>Bacillati</taxon>
        <taxon>Bacillota</taxon>
        <taxon>Bacilli</taxon>
        <taxon>Bacillales</taxon>
        <taxon>Paenibacillaceae</taxon>
        <taxon>Cohnella</taxon>
    </lineage>
</organism>
<evidence type="ECO:0000259" key="5">
    <source>
        <dbReference type="PROSITE" id="PS50043"/>
    </source>
</evidence>
<evidence type="ECO:0000313" key="6">
    <source>
        <dbReference type="EMBL" id="RED83273.1"/>
    </source>
</evidence>
<evidence type="ECO:0000313" key="7">
    <source>
        <dbReference type="Proteomes" id="UP000256977"/>
    </source>
</evidence>
<dbReference type="CDD" id="cd06170">
    <property type="entry name" value="LuxR_C_like"/>
    <property type="match status" value="1"/>
</dbReference>
<dbReference type="EMBL" id="QRDZ01000008">
    <property type="protein sequence ID" value="RED83273.1"/>
    <property type="molecule type" value="Genomic_DNA"/>
</dbReference>
<evidence type="ECO:0000259" key="4">
    <source>
        <dbReference type="PROSITE" id="PS50011"/>
    </source>
</evidence>
<dbReference type="GO" id="GO:0003677">
    <property type="term" value="F:DNA binding"/>
    <property type="evidence" value="ECO:0007669"/>
    <property type="project" value="InterPro"/>
</dbReference>
<dbReference type="SUPFAM" id="SSF55781">
    <property type="entry name" value="GAF domain-like"/>
    <property type="match status" value="1"/>
</dbReference>
<name>A0A3D9KAH5_9BACL</name>
<dbReference type="Pfam" id="PF13191">
    <property type="entry name" value="AAA_16"/>
    <property type="match status" value="1"/>
</dbReference>
<dbReference type="Gene3D" id="1.10.510.10">
    <property type="entry name" value="Transferase(Phosphotransferase) domain 1"/>
    <property type="match status" value="1"/>
</dbReference>
<dbReference type="SUPFAM" id="SSF52540">
    <property type="entry name" value="P-loop containing nucleoside triphosphate hydrolases"/>
    <property type="match status" value="1"/>
</dbReference>
<dbReference type="Pfam" id="PF00196">
    <property type="entry name" value="GerE"/>
    <property type="match status" value="1"/>
</dbReference>
<dbReference type="GO" id="GO:0004672">
    <property type="term" value="F:protein kinase activity"/>
    <property type="evidence" value="ECO:0007669"/>
    <property type="project" value="InterPro"/>
</dbReference>
<dbReference type="InterPro" id="IPR000792">
    <property type="entry name" value="Tscrpt_reg_LuxR_C"/>
</dbReference>
<dbReference type="InterPro" id="IPR027417">
    <property type="entry name" value="P-loop_NTPase"/>
</dbReference>
<reference evidence="6 7" key="1">
    <citation type="submission" date="2018-07" db="EMBL/GenBank/DDBJ databases">
        <title>Genomic Encyclopedia of Type Strains, Phase III (KMG-III): the genomes of soil and plant-associated and newly described type strains.</title>
        <authorList>
            <person name="Whitman W."/>
        </authorList>
    </citation>
    <scope>NUCLEOTIDE SEQUENCE [LARGE SCALE GENOMIC DNA]</scope>
    <source>
        <strain evidence="6 7">CECT 7287</strain>
    </source>
</reference>
<dbReference type="Proteomes" id="UP000256977">
    <property type="component" value="Unassembled WGS sequence"/>
</dbReference>
<dbReference type="InterPro" id="IPR016032">
    <property type="entry name" value="Sig_transdc_resp-reg_C-effctor"/>
</dbReference>
<dbReference type="SUPFAM" id="SSF46894">
    <property type="entry name" value="C-terminal effector domain of the bipartite response regulators"/>
    <property type="match status" value="1"/>
</dbReference>
<dbReference type="InterPro" id="IPR036388">
    <property type="entry name" value="WH-like_DNA-bd_sf"/>
</dbReference>
<dbReference type="SUPFAM" id="SSF56112">
    <property type="entry name" value="Protein kinase-like (PK-like)"/>
    <property type="match status" value="1"/>
</dbReference>
<dbReference type="OrthoDB" id="9801841at2"/>
<keyword evidence="3" id="KW-0175">Coiled coil</keyword>
<keyword evidence="7" id="KW-1185">Reference proteome</keyword>
<keyword evidence="1" id="KW-0805">Transcription regulation</keyword>
<keyword evidence="2" id="KW-0804">Transcription</keyword>